<evidence type="ECO:0000313" key="3">
    <source>
        <dbReference type="Proteomes" id="UP000320176"/>
    </source>
</evidence>
<keyword evidence="1" id="KW-0812">Transmembrane</keyword>
<feature type="transmembrane region" description="Helical" evidence="1">
    <location>
        <begin position="31"/>
        <end position="50"/>
    </location>
</feature>
<dbReference type="AlphaFoldDB" id="A0A5C5ZIM4"/>
<feature type="transmembrane region" description="Helical" evidence="1">
    <location>
        <begin position="7"/>
        <end position="25"/>
    </location>
</feature>
<proteinExistence type="predicted"/>
<protein>
    <submittedName>
        <fullName evidence="2">Uncharacterized protein</fullName>
    </submittedName>
</protein>
<feature type="transmembrane region" description="Helical" evidence="1">
    <location>
        <begin position="105"/>
        <end position="130"/>
    </location>
</feature>
<keyword evidence="3" id="KW-1185">Reference proteome</keyword>
<gene>
    <name evidence="2" type="ORF">Pla52n_70570</name>
</gene>
<name>A0A5C5ZIM4_9BACT</name>
<evidence type="ECO:0000313" key="2">
    <source>
        <dbReference type="EMBL" id="TWT87000.1"/>
    </source>
</evidence>
<sequence length="149" mass="16061">MNAIHYAIGGALFGVGIPLAMWWNGTAQPSNWVWLVSGVFGGLCGAFFVLAMRLTTPEIFTRTLTTRETTVVKLLMIPTIIGALLLFIGQGTMPSREDEIESPQPIILMLIGILILLFPILIGGTMSLIVQLSSPRNTAEPTHAPKDAS</sequence>
<dbReference type="Proteomes" id="UP000320176">
    <property type="component" value="Unassembled WGS sequence"/>
</dbReference>
<reference evidence="2 3" key="1">
    <citation type="submission" date="2019-02" db="EMBL/GenBank/DDBJ databases">
        <title>Deep-cultivation of Planctomycetes and their phenomic and genomic characterization uncovers novel biology.</title>
        <authorList>
            <person name="Wiegand S."/>
            <person name="Jogler M."/>
            <person name="Boedeker C."/>
            <person name="Pinto D."/>
            <person name="Vollmers J."/>
            <person name="Rivas-Marin E."/>
            <person name="Kohn T."/>
            <person name="Peeters S.H."/>
            <person name="Heuer A."/>
            <person name="Rast P."/>
            <person name="Oberbeckmann S."/>
            <person name="Bunk B."/>
            <person name="Jeske O."/>
            <person name="Meyerdierks A."/>
            <person name="Storesund J.E."/>
            <person name="Kallscheuer N."/>
            <person name="Luecker S."/>
            <person name="Lage O.M."/>
            <person name="Pohl T."/>
            <person name="Merkel B.J."/>
            <person name="Hornburger P."/>
            <person name="Mueller R.-W."/>
            <person name="Bruemmer F."/>
            <person name="Labrenz M."/>
            <person name="Spormann A.M."/>
            <person name="Op Den Camp H."/>
            <person name="Overmann J."/>
            <person name="Amann R."/>
            <person name="Jetten M.S.M."/>
            <person name="Mascher T."/>
            <person name="Medema M.H."/>
            <person name="Devos D.P."/>
            <person name="Kaster A.-K."/>
            <person name="Ovreas L."/>
            <person name="Rohde M."/>
            <person name="Galperin M.Y."/>
            <person name="Jogler C."/>
        </authorList>
    </citation>
    <scope>NUCLEOTIDE SEQUENCE [LARGE SCALE GENOMIC DNA]</scope>
    <source>
        <strain evidence="2 3">Pla52n</strain>
    </source>
</reference>
<keyword evidence="1" id="KW-1133">Transmembrane helix</keyword>
<feature type="transmembrane region" description="Helical" evidence="1">
    <location>
        <begin position="71"/>
        <end position="93"/>
    </location>
</feature>
<comment type="caution">
    <text evidence="2">The sequence shown here is derived from an EMBL/GenBank/DDBJ whole genome shotgun (WGS) entry which is preliminary data.</text>
</comment>
<dbReference type="RefSeq" id="WP_146523866.1">
    <property type="nucleotide sequence ID" value="NZ_CP151726.1"/>
</dbReference>
<keyword evidence="1" id="KW-0472">Membrane</keyword>
<evidence type="ECO:0000256" key="1">
    <source>
        <dbReference type="SAM" id="Phobius"/>
    </source>
</evidence>
<dbReference type="EMBL" id="SJPN01000039">
    <property type="protein sequence ID" value="TWT87000.1"/>
    <property type="molecule type" value="Genomic_DNA"/>
</dbReference>
<organism evidence="2 3">
    <name type="scientific">Stieleria varia</name>
    <dbReference type="NCBI Taxonomy" id="2528005"/>
    <lineage>
        <taxon>Bacteria</taxon>
        <taxon>Pseudomonadati</taxon>
        <taxon>Planctomycetota</taxon>
        <taxon>Planctomycetia</taxon>
        <taxon>Pirellulales</taxon>
        <taxon>Pirellulaceae</taxon>
        <taxon>Stieleria</taxon>
    </lineage>
</organism>
<accession>A0A5C5ZIM4</accession>